<reference evidence="3 4" key="1">
    <citation type="submission" date="2014-04" db="EMBL/GenBank/DDBJ databases">
        <title>Evolutionary Origins and Diversification of the Mycorrhizal Mutualists.</title>
        <authorList>
            <consortium name="DOE Joint Genome Institute"/>
            <consortium name="Mycorrhizal Genomics Consortium"/>
            <person name="Kohler A."/>
            <person name="Kuo A."/>
            <person name="Nagy L.G."/>
            <person name="Floudas D."/>
            <person name="Copeland A."/>
            <person name="Barry K.W."/>
            <person name="Cichocki N."/>
            <person name="Veneault-Fourrey C."/>
            <person name="LaButti K."/>
            <person name="Lindquist E.A."/>
            <person name="Lipzen A."/>
            <person name="Lundell T."/>
            <person name="Morin E."/>
            <person name="Murat C."/>
            <person name="Riley R."/>
            <person name="Ohm R."/>
            <person name="Sun H."/>
            <person name="Tunlid A."/>
            <person name="Henrissat B."/>
            <person name="Grigoriev I.V."/>
            <person name="Hibbett D.S."/>
            <person name="Martin F."/>
        </authorList>
    </citation>
    <scope>NUCLEOTIDE SEQUENCE [LARGE SCALE GENOMIC DNA]</scope>
    <source>
        <strain evidence="3 4">Koide BX008</strain>
    </source>
</reference>
<evidence type="ECO:0000313" key="4">
    <source>
        <dbReference type="Proteomes" id="UP000054549"/>
    </source>
</evidence>
<evidence type="ECO:0000256" key="2">
    <source>
        <dbReference type="SAM" id="Phobius"/>
    </source>
</evidence>
<keyword evidence="4" id="KW-1185">Reference proteome</keyword>
<evidence type="ECO:0000313" key="3">
    <source>
        <dbReference type="EMBL" id="KIL67989.1"/>
    </source>
</evidence>
<feature type="transmembrane region" description="Helical" evidence="2">
    <location>
        <begin position="253"/>
        <end position="277"/>
    </location>
</feature>
<feature type="region of interest" description="Disordered" evidence="1">
    <location>
        <begin position="306"/>
        <end position="325"/>
    </location>
</feature>
<keyword evidence="2" id="KW-1133">Transmembrane helix</keyword>
<feature type="compositionally biased region" description="Basic residues" evidence="1">
    <location>
        <begin position="24"/>
        <end position="34"/>
    </location>
</feature>
<accession>A0A0C2TLJ7</accession>
<evidence type="ECO:0000256" key="1">
    <source>
        <dbReference type="SAM" id="MobiDB-lite"/>
    </source>
</evidence>
<proteinExistence type="predicted"/>
<organism evidence="3 4">
    <name type="scientific">Amanita muscaria (strain Koide BX008)</name>
    <dbReference type="NCBI Taxonomy" id="946122"/>
    <lineage>
        <taxon>Eukaryota</taxon>
        <taxon>Fungi</taxon>
        <taxon>Dikarya</taxon>
        <taxon>Basidiomycota</taxon>
        <taxon>Agaricomycotina</taxon>
        <taxon>Agaricomycetes</taxon>
        <taxon>Agaricomycetidae</taxon>
        <taxon>Agaricales</taxon>
        <taxon>Pluteineae</taxon>
        <taxon>Amanitaceae</taxon>
        <taxon>Amanita</taxon>
    </lineage>
</organism>
<dbReference type="EMBL" id="KN818230">
    <property type="protein sequence ID" value="KIL67989.1"/>
    <property type="molecule type" value="Genomic_DNA"/>
</dbReference>
<dbReference type="OrthoDB" id="2278929at2759"/>
<dbReference type="STRING" id="946122.A0A0C2TLJ7"/>
<feature type="compositionally biased region" description="Polar residues" evidence="1">
    <location>
        <begin position="306"/>
        <end position="318"/>
    </location>
</feature>
<dbReference type="InParanoid" id="A0A0C2TLJ7"/>
<keyword evidence="2" id="KW-0472">Membrane</keyword>
<feature type="region of interest" description="Disordered" evidence="1">
    <location>
        <begin position="1"/>
        <end position="46"/>
    </location>
</feature>
<name>A0A0C2TLJ7_AMAMK</name>
<feature type="region of interest" description="Disordered" evidence="1">
    <location>
        <begin position="394"/>
        <end position="423"/>
    </location>
</feature>
<dbReference type="AlphaFoldDB" id="A0A0C2TLJ7"/>
<protein>
    <submittedName>
        <fullName evidence="3">Uncharacterized protein</fullName>
    </submittedName>
</protein>
<gene>
    <name evidence="3" type="ORF">M378DRAFT_185529</name>
</gene>
<sequence length="423" mass="45891">MAARSVHYPLPRETSSPGLDEGMRRKRPKRRNPFKSHVQPSAATSKNARQIAYQQAVSDAQAACQFTSGNDIFSCFPTSDVVIPQDEWATFVWNSRQPTYQYTNLVNIYLFRADSRQPVLQMINVTNPYPQAGIVTAQVNDSWWGSDGSNWSGKNMTYPFFWLVAPNTKFVDNLPVPQTTFSAVQTTYADSVLASMSSSAAASVSSVSASASLASYLSSLSASSASARETKSAGSPSSGNLQNGANTSPFPHWAIAVIVVLGFLAIVATCILVFLILRRIRRRRNESNRNSMGSASPMMADMQQQSPTMANAPQSSSGHHGAIPASLIHDGASSISRPGSATETGPFSHADAAIMADAYRKVLRKPDFTGRVEEDAEPEVKEDIITRELAEEGRDIRSVGSSRGVRVETLSDNGDTIQDRLRD</sequence>
<keyword evidence="2" id="KW-0812">Transmembrane</keyword>
<dbReference type="HOGENOM" id="CLU_036920_0_0_1"/>
<dbReference type="Proteomes" id="UP000054549">
    <property type="component" value="Unassembled WGS sequence"/>
</dbReference>